<proteinExistence type="predicted"/>
<protein>
    <recommendedName>
        <fullName evidence="2">Predicted membrane protein YciQ-like C-terminal domain-containing protein</fullName>
    </recommendedName>
</protein>
<accession>A0A554LH38</accession>
<dbReference type="Pfam" id="PF20990">
    <property type="entry name" value="DUF2207_C"/>
    <property type="match status" value="1"/>
</dbReference>
<sequence>GLFPSSLQAQGKQAADLGSLDVLNVKIEVLPDSSLKVEQEFEGLTLYSSSFIWQIDAKNFDGLEIEESGIKIDPKFINIQKGDLTRISFPLNYYSNTNLKISYRAKNNLKALKDKIFLKAIIFNRPGIFINKVQATFTLPDDAKNASDGQRYYAIHGIEEANQKLEADNILIYNAQEASASSSYTIEDAFASDSIRFPLAERAKFYFNNLSVASLILISLPLPFLTLILLLLLHLRYKNSVRIKRHLKPSSKLPDEIPPALLGLLYQGEITESAVSATILDLIKKGIIMIVDKGEVITFGRKNTAVSLLPYEEKILGELFKQQKIKSSVAELEKIQEKELIDPIFESVYHQIYQIGANKGYFEKNPYRVKILNHLAGIALFFLSIVLYVLAIIFFPANPLMLLPPLGITVASLLILYLAKIIPARTPAGKNELERWLSFKKYLLGHHPISDEGDLTLKYLPQAEALGAIEEWISQFKKLPAETPPFYVSAMPYVATSEWMVKTVNACRGVAEEIEELSGY</sequence>
<feature type="transmembrane region" description="Helical" evidence="1">
    <location>
        <begin position="212"/>
        <end position="235"/>
    </location>
</feature>
<feature type="transmembrane region" description="Helical" evidence="1">
    <location>
        <begin position="371"/>
        <end position="395"/>
    </location>
</feature>
<reference evidence="3 4" key="1">
    <citation type="submission" date="2017-07" db="EMBL/GenBank/DDBJ databases">
        <title>Mechanisms for carbon and nitrogen cycling indicate functional differentiation within the Candidate Phyla Radiation.</title>
        <authorList>
            <person name="Danczak R.E."/>
            <person name="Johnston M.D."/>
            <person name="Kenah C."/>
            <person name="Slattery M."/>
            <person name="Wrighton K.C."/>
            <person name="Wilkins M.J."/>
        </authorList>
    </citation>
    <scope>NUCLEOTIDE SEQUENCE [LARGE SCALE GENOMIC DNA]</scope>
    <source>
        <strain evidence="3">Licking1014_96</strain>
    </source>
</reference>
<evidence type="ECO:0000256" key="1">
    <source>
        <dbReference type="SAM" id="Phobius"/>
    </source>
</evidence>
<dbReference type="EMBL" id="VMGH01000009">
    <property type="protein sequence ID" value="TSC92193.1"/>
    <property type="molecule type" value="Genomic_DNA"/>
</dbReference>
<evidence type="ECO:0000313" key="4">
    <source>
        <dbReference type="Proteomes" id="UP000318296"/>
    </source>
</evidence>
<name>A0A554LH38_9BACT</name>
<organism evidence="3 4">
    <name type="scientific">Candidatus Berkelbacteria bacterium Licking1014_96</name>
    <dbReference type="NCBI Taxonomy" id="2017149"/>
    <lineage>
        <taxon>Bacteria</taxon>
        <taxon>Candidatus Berkelbacteria</taxon>
    </lineage>
</organism>
<keyword evidence="1" id="KW-0812">Transmembrane</keyword>
<dbReference type="Proteomes" id="UP000318296">
    <property type="component" value="Unassembled WGS sequence"/>
</dbReference>
<dbReference type="InterPro" id="IPR048389">
    <property type="entry name" value="YciQ-like_C"/>
</dbReference>
<keyword evidence="1" id="KW-1133">Transmembrane helix</keyword>
<feature type="domain" description="Predicted membrane protein YciQ-like C-terminal" evidence="2">
    <location>
        <begin position="252"/>
        <end position="476"/>
    </location>
</feature>
<comment type="caution">
    <text evidence="3">The sequence shown here is derived from an EMBL/GenBank/DDBJ whole genome shotgun (WGS) entry which is preliminary data.</text>
</comment>
<evidence type="ECO:0000259" key="2">
    <source>
        <dbReference type="Pfam" id="PF20990"/>
    </source>
</evidence>
<dbReference type="AlphaFoldDB" id="A0A554LH38"/>
<gene>
    <name evidence="3" type="ORF">CEN92_67</name>
</gene>
<feature type="transmembrane region" description="Helical" evidence="1">
    <location>
        <begin position="401"/>
        <end position="419"/>
    </location>
</feature>
<keyword evidence="1" id="KW-0472">Membrane</keyword>
<evidence type="ECO:0000313" key="3">
    <source>
        <dbReference type="EMBL" id="TSC92193.1"/>
    </source>
</evidence>
<feature type="non-terminal residue" evidence="3">
    <location>
        <position position="1"/>
    </location>
</feature>